<accession>A0A9D3XPC4</accession>
<keyword evidence="2" id="KW-0812">Transmembrane</keyword>
<evidence type="ECO:0000313" key="4">
    <source>
        <dbReference type="Proteomes" id="UP000827986"/>
    </source>
</evidence>
<feature type="transmembrane region" description="Helical" evidence="2">
    <location>
        <begin position="61"/>
        <end position="84"/>
    </location>
</feature>
<reference evidence="3" key="1">
    <citation type="submission" date="2021-09" db="EMBL/GenBank/DDBJ databases">
        <title>The genome of Mauremys mutica provides insights into the evolution of semi-aquatic lifestyle.</title>
        <authorList>
            <person name="Gong S."/>
            <person name="Gao Y."/>
        </authorList>
    </citation>
    <scope>NUCLEOTIDE SEQUENCE</scope>
    <source>
        <strain evidence="3">MM-2020</strain>
        <tissue evidence="3">Muscle</tissue>
    </source>
</reference>
<feature type="non-terminal residue" evidence="3">
    <location>
        <position position="1"/>
    </location>
</feature>
<protein>
    <submittedName>
        <fullName evidence="3">Uncharacterized protein</fullName>
    </submittedName>
</protein>
<organism evidence="3 4">
    <name type="scientific">Mauremys mutica</name>
    <name type="common">yellowpond turtle</name>
    <dbReference type="NCBI Taxonomy" id="74926"/>
    <lineage>
        <taxon>Eukaryota</taxon>
        <taxon>Metazoa</taxon>
        <taxon>Chordata</taxon>
        <taxon>Craniata</taxon>
        <taxon>Vertebrata</taxon>
        <taxon>Euteleostomi</taxon>
        <taxon>Archelosauria</taxon>
        <taxon>Testudinata</taxon>
        <taxon>Testudines</taxon>
        <taxon>Cryptodira</taxon>
        <taxon>Durocryptodira</taxon>
        <taxon>Testudinoidea</taxon>
        <taxon>Geoemydidae</taxon>
        <taxon>Geoemydinae</taxon>
        <taxon>Mauremys</taxon>
    </lineage>
</organism>
<evidence type="ECO:0000256" key="2">
    <source>
        <dbReference type="SAM" id="Phobius"/>
    </source>
</evidence>
<feature type="region of interest" description="Disordered" evidence="1">
    <location>
        <begin position="1"/>
        <end position="29"/>
    </location>
</feature>
<evidence type="ECO:0000256" key="1">
    <source>
        <dbReference type="SAM" id="MobiDB-lite"/>
    </source>
</evidence>
<gene>
    <name evidence="3" type="ORF">KIL84_004277</name>
</gene>
<keyword evidence="4" id="KW-1185">Reference proteome</keyword>
<keyword evidence="2" id="KW-1133">Transmembrane helix</keyword>
<dbReference type="Proteomes" id="UP000827986">
    <property type="component" value="Unassembled WGS sequence"/>
</dbReference>
<sequence>MEKRQDPTEQEPWLKKNPHCSGDPEEDLTNQSTVVWTQAMERVQGLYRQSRNFIGDRANSVFCLGNKLLMLVWVLIIIALVGALS</sequence>
<dbReference type="EMBL" id="JAHDVG010000466">
    <property type="protein sequence ID" value="KAH1182785.1"/>
    <property type="molecule type" value="Genomic_DNA"/>
</dbReference>
<name>A0A9D3XPC4_9SAUR</name>
<evidence type="ECO:0000313" key="3">
    <source>
        <dbReference type="EMBL" id="KAH1182785.1"/>
    </source>
</evidence>
<dbReference type="AlphaFoldDB" id="A0A9D3XPC4"/>
<comment type="caution">
    <text evidence="3">The sequence shown here is derived from an EMBL/GenBank/DDBJ whole genome shotgun (WGS) entry which is preliminary data.</text>
</comment>
<proteinExistence type="predicted"/>
<keyword evidence="2" id="KW-0472">Membrane</keyword>